<dbReference type="AlphaFoldDB" id="A0A9W8AI52"/>
<keyword evidence="5" id="KW-1185">Reference proteome</keyword>
<dbReference type="SMART" id="SM00382">
    <property type="entry name" value="AAA"/>
    <property type="match status" value="1"/>
</dbReference>
<dbReference type="InterPro" id="IPR003593">
    <property type="entry name" value="AAA+_ATPase"/>
</dbReference>
<organism evidence="4 5">
    <name type="scientific">Dispira parvispora</name>
    <dbReference type="NCBI Taxonomy" id="1520584"/>
    <lineage>
        <taxon>Eukaryota</taxon>
        <taxon>Fungi</taxon>
        <taxon>Fungi incertae sedis</taxon>
        <taxon>Zoopagomycota</taxon>
        <taxon>Kickxellomycotina</taxon>
        <taxon>Dimargaritomycetes</taxon>
        <taxon>Dimargaritales</taxon>
        <taxon>Dimargaritaceae</taxon>
        <taxon>Dispira</taxon>
    </lineage>
</organism>
<comment type="caution">
    <text evidence="4">The sequence shown here is derived from an EMBL/GenBank/DDBJ whole genome shotgun (WGS) entry which is preliminary data.</text>
</comment>
<dbReference type="PANTHER" id="PTHR24221">
    <property type="entry name" value="ATP-BINDING CASSETTE SUB-FAMILY B"/>
    <property type="match status" value="1"/>
</dbReference>
<name>A0A9W8AI52_9FUNG</name>
<dbReference type="InterPro" id="IPR027417">
    <property type="entry name" value="P-loop_NTPase"/>
</dbReference>
<dbReference type="Gene3D" id="3.40.50.300">
    <property type="entry name" value="P-loop containing nucleotide triphosphate hydrolases"/>
    <property type="match status" value="1"/>
</dbReference>
<evidence type="ECO:0000256" key="2">
    <source>
        <dbReference type="ARBA" id="ARBA00022840"/>
    </source>
</evidence>
<dbReference type="Proteomes" id="UP001150925">
    <property type="component" value="Unassembled WGS sequence"/>
</dbReference>
<evidence type="ECO:0000313" key="5">
    <source>
        <dbReference type="Proteomes" id="UP001150925"/>
    </source>
</evidence>
<dbReference type="SUPFAM" id="SSF52540">
    <property type="entry name" value="P-loop containing nucleoside triphosphate hydrolases"/>
    <property type="match status" value="1"/>
</dbReference>
<reference evidence="4" key="1">
    <citation type="submission" date="2022-07" db="EMBL/GenBank/DDBJ databases">
        <title>Phylogenomic reconstructions and comparative analyses of Kickxellomycotina fungi.</title>
        <authorList>
            <person name="Reynolds N.K."/>
            <person name="Stajich J.E."/>
            <person name="Barry K."/>
            <person name="Grigoriev I.V."/>
            <person name="Crous P."/>
            <person name="Smith M.E."/>
        </authorList>
    </citation>
    <scope>NUCLEOTIDE SEQUENCE</scope>
    <source>
        <strain evidence="4">RSA 1196</strain>
    </source>
</reference>
<evidence type="ECO:0000259" key="3">
    <source>
        <dbReference type="PROSITE" id="PS50893"/>
    </source>
</evidence>
<dbReference type="OrthoDB" id="6500128at2759"/>
<keyword evidence="2 4" id="KW-0067">ATP-binding</keyword>
<evidence type="ECO:0000313" key="4">
    <source>
        <dbReference type="EMBL" id="KAJ1952297.1"/>
    </source>
</evidence>
<keyword evidence="1" id="KW-0547">Nucleotide-binding</keyword>
<dbReference type="InterPro" id="IPR003439">
    <property type="entry name" value="ABC_transporter-like_ATP-bd"/>
</dbReference>
<dbReference type="InterPro" id="IPR017871">
    <property type="entry name" value="ABC_transporter-like_CS"/>
</dbReference>
<dbReference type="InterPro" id="IPR039421">
    <property type="entry name" value="Type_1_exporter"/>
</dbReference>
<dbReference type="GO" id="GO:0042626">
    <property type="term" value="F:ATPase-coupled transmembrane transporter activity"/>
    <property type="evidence" value="ECO:0007669"/>
    <property type="project" value="TreeGrafter"/>
</dbReference>
<evidence type="ECO:0000256" key="1">
    <source>
        <dbReference type="ARBA" id="ARBA00022741"/>
    </source>
</evidence>
<protein>
    <submittedName>
        <fullName evidence="4">ATP-binding cassette-type vacuolar membrane transporter Hmt1</fullName>
    </submittedName>
</protein>
<proteinExistence type="predicted"/>
<feature type="non-terminal residue" evidence="4">
    <location>
        <position position="429"/>
    </location>
</feature>
<dbReference type="GO" id="GO:0016887">
    <property type="term" value="F:ATP hydrolysis activity"/>
    <property type="evidence" value="ECO:0007669"/>
    <property type="project" value="InterPro"/>
</dbReference>
<sequence length="429" mass="48414">MFYPLDWDIVRSLVLVSAYRYFAKWVAALEPYYHKQFLDSLEDQAVVYGLLLRLGIVRTFHAIQESSFFTKHISSGTIRDYLDVKISNFLYGEFNKRSISFFRETHGSTYAAVDPLTWRLDMMLKSDGFDANLNLSALHNPETVKQFTGEEFHIHSYEEKLRGSYKGNLDDDILVKNVYNYFYLVGRTLKLIGVLMCLSYYRQDAMSDDYADVVDSPDALPWDISQGEIEFHDVTFSYKPSKTTLKNISFKVPAGTTTAIVGDSGGGKTTIFNLLMRFYDVDSGKITIDGKDVREVTQFDLRKDISLVPQRSTIFGHTMKFNIGYGAATRDAEATEDKIIRAATLASIHDRIMAMPKGYDTALTSKQMSKLSGGESQRMTIARGLMSDGKIVLLDEATSALDMITEREVQAALTKELGSTTCLIIAHRL</sequence>
<dbReference type="GO" id="GO:0005524">
    <property type="term" value="F:ATP binding"/>
    <property type="evidence" value="ECO:0007669"/>
    <property type="project" value="UniProtKB-KW"/>
</dbReference>
<dbReference type="EMBL" id="JANBPY010003245">
    <property type="protein sequence ID" value="KAJ1952297.1"/>
    <property type="molecule type" value="Genomic_DNA"/>
</dbReference>
<dbReference type="GO" id="GO:0016020">
    <property type="term" value="C:membrane"/>
    <property type="evidence" value="ECO:0007669"/>
    <property type="project" value="TreeGrafter"/>
</dbReference>
<dbReference type="PROSITE" id="PS50893">
    <property type="entry name" value="ABC_TRANSPORTER_2"/>
    <property type="match status" value="1"/>
</dbReference>
<dbReference type="Pfam" id="PF00005">
    <property type="entry name" value="ABC_tran"/>
    <property type="match status" value="1"/>
</dbReference>
<feature type="domain" description="ABC transporter" evidence="3">
    <location>
        <begin position="229"/>
        <end position="429"/>
    </location>
</feature>
<gene>
    <name evidence="4" type="primary">hmt1_2</name>
    <name evidence="4" type="ORF">IWQ62_006254</name>
</gene>
<dbReference type="PANTHER" id="PTHR24221:SF503">
    <property type="entry name" value="MITOCHONDRIAL POTASSIUM CHANNEL ATP-BINDING SUBUNIT"/>
    <property type="match status" value="1"/>
</dbReference>
<dbReference type="PROSITE" id="PS00211">
    <property type="entry name" value="ABC_TRANSPORTER_1"/>
    <property type="match status" value="1"/>
</dbReference>
<accession>A0A9W8AI52</accession>